<comment type="subcellular location">
    <subcellularLocation>
        <location evidence="1">Endoplasmic reticulum membrane</location>
        <topology evidence="1">Multi-pass membrane protein</topology>
    </subcellularLocation>
</comment>
<dbReference type="GO" id="GO:0005789">
    <property type="term" value="C:endoplasmic reticulum membrane"/>
    <property type="evidence" value="ECO:0007669"/>
    <property type="project" value="UniProtKB-SubCell"/>
</dbReference>
<dbReference type="OrthoDB" id="264532at2759"/>
<dbReference type="AlphaFoldDB" id="E2AAY9"/>
<proteinExistence type="inferred from homology"/>
<reference evidence="12 13" key="1">
    <citation type="journal article" date="2010" name="Science">
        <title>Genomic comparison of the ants Camponotus floridanus and Harpegnathos saltator.</title>
        <authorList>
            <person name="Bonasio R."/>
            <person name="Zhang G."/>
            <person name="Ye C."/>
            <person name="Mutti N.S."/>
            <person name="Fang X."/>
            <person name="Qin N."/>
            <person name="Donahue G."/>
            <person name="Yang P."/>
            <person name="Li Q."/>
            <person name="Li C."/>
            <person name="Zhang P."/>
            <person name="Huang Z."/>
            <person name="Berger S.L."/>
            <person name="Reinberg D."/>
            <person name="Wang J."/>
            <person name="Liebig J."/>
        </authorList>
    </citation>
    <scope>NUCLEOTIDE SEQUENCE [LARGE SCALE GENOMIC DNA]</scope>
    <source>
        <strain evidence="13">C129</strain>
    </source>
</reference>
<evidence type="ECO:0000256" key="9">
    <source>
        <dbReference type="ARBA" id="ARBA00023136"/>
    </source>
</evidence>
<accession>E2AAY9</accession>
<dbReference type="OMA" id="YRHYRNY"/>
<keyword evidence="3" id="KW-0444">Lipid biosynthesis</keyword>
<dbReference type="InterPro" id="IPR007130">
    <property type="entry name" value="DAGAT"/>
</dbReference>
<sequence length="287" mass="33216">MEILGIKFAPLNIPLERRLQTLVIAIWILVFPFGDFWGYIITAYLLLYTQTLRYFMLLYFLWMYYDWNTCDRGGRRKLYPGLDIRLITLDQHFKIPLFREIPYSLGCCAANAKSIEYLLSTPAKRPYTGRATILIVGGVSESMESLPGTYRIVMKKRKGFVKLALKHGTPLVPVLSFGETDLYNQVYSPEGSTLRRIQNYIRNVIGLAPVIFSGRGLFQYSFGLIPNRLPVTVVVGRPLELPKIEKPTAEQIDEHHKKFMKHLIEFFETQKYNYIKNAETTTLEIDL</sequence>
<protein>
    <submittedName>
        <fullName evidence="12">Diacylglycerol O-acyltransferase</fullName>
    </submittedName>
</protein>
<comment type="similarity">
    <text evidence="2">Belongs to the diacylglycerol acyltransferase family.</text>
</comment>
<dbReference type="EMBL" id="GL438222">
    <property type="protein sequence ID" value="EFN69400.1"/>
    <property type="molecule type" value="Genomic_DNA"/>
</dbReference>
<evidence type="ECO:0000256" key="11">
    <source>
        <dbReference type="SAM" id="Phobius"/>
    </source>
</evidence>
<dbReference type="InParanoid" id="E2AAY9"/>
<dbReference type="FunCoup" id="E2AAY9">
    <property type="interactions" value="99"/>
</dbReference>
<evidence type="ECO:0000256" key="3">
    <source>
        <dbReference type="ARBA" id="ARBA00022516"/>
    </source>
</evidence>
<evidence type="ECO:0000256" key="4">
    <source>
        <dbReference type="ARBA" id="ARBA00022679"/>
    </source>
</evidence>
<evidence type="ECO:0000256" key="7">
    <source>
        <dbReference type="ARBA" id="ARBA00022989"/>
    </source>
</evidence>
<dbReference type="Proteomes" id="UP000000311">
    <property type="component" value="Unassembled WGS sequence"/>
</dbReference>
<keyword evidence="7 11" id="KW-1133">Transmembrane helix</keyword>
<evidence type="ECO:0000256" key="6">
    <source>
        <dbReference type="ARBA" id="ARBA00022824"/>
    </source>
</evidence>
<dbReference type="GO" id="GO:0019432">
    <property type="term" value="P:triglyceride biosynthetic process"/>
    <property type="evidence" value="ECO:0007669"/>
    <property type="project" value="TreeGrafter"/>
</dbReference>
<organism evidence="13">
    <name type="scientific">Camponotus floridanus</name>
    <name type="common">Florida carpenter ant</name>
    <dbReference type="NCBI Taxonomy" id="104421"/>
    <lineage>
        <taxon>Eukaryota</taxon>
        <taxon>Metazoa</taxon>
        <taxon>Ecdysozoa</taxon>
        <taxon>Arthropoda</taxon>
        <taxon>Hexapoda</taxon>
        <taxon>Insecta</taxon>
        <taxon>Pterygota</taxon>
        <taxon>Neoptera</taxon>
        <taxon>Endopterygota</taxon>
        <taxon>Hymenoptera</taxon>
        <taxon>Apocrita</taxon>
        <taxon>Aculeata</taxon>
        <taxon>Formicoidea</taxon>
        <taxon>Formicidae</taxon>
        <taxon>Formicinae</taxon>
        <taxon>Camponotus</taxon>
    </lineage>
</organism>
<dbReference type="STRING" id="104421.E2AAY9"/>
<keyword evidence="13" id="KW-1185">Reference proteome</keyword>
<name>E2AAY9_CAMFO</name>
<keyword evidence="6" id="KW-0256">Endoplasmic reticulum</keyword>
<evidence type="ECO:0000313" key="12">
    <source>
        <dbReference type="EMBL" id="EFN69400.1"/>
    </source>
</evidence>
<feature type="transmembrane region" description="Helical" evidence="11">
    <location>
        <begin position="21"/>
        <end position="45"/>
    </location>
</feature>
<evidence type="ECO:0000256" key="8">
    <source>
        <dbReference type="ARBA" id="ARBA00023098"/>
    </source>
</evidence>
<keyword evidence="8" id="KW-0443">Lipid metabolism</keyword>
<dbReference type="PANTHER" id="PTHR12317">
    <property type="entry name" value="DIACYLGLYCEROL O-ACYLTRANSFERASE"/>
    <property type="match status" value="1"/>
</dbReference>
<keyword evidence="5 11" id="KW-0812">Transmembrane</keyword>
<gene>
    <name evidence="12" type="ORF">EAG_06296</name>
</gene>
<evidence type="ECO:0000256" key="5">
    <source>
        <dbReference type="ARBA" id="ARBA00022692"/>
    </source>
</evidence>
<keyword evidence="4 12" id="KW-0808">Transferase</keyword>
<evidence type="ECO:0000256" key="1">
    <source>
        <dbReference type="ARBA" id="ARBA00004477"/>
    </source>
</evidence>
<dbReference type="GO" id="GO:0004144">
    <property type="term" value="F:diacylglycerol O-acyltransferase activity"/>
    <property type="evidence" value="ECO:0007669"/>
    <property type="project" value="TreeGrafter"/>
</dbReference>
<dbReference type="PANTHER" id="PTHR12317:SF79">
    <property type="entry name" value="ACYLTRANSFERASE"/>
    <property type="match status" value="1"/>
</dbReference>
<keyword evidence="10 12" id="KW-0012">Acyltransferase</keyword>
<evidence type="ECO:0000313" key="13">
    <source>
        <dbReference type="Proteomes" id="UP000000311"/>
    </source>
</evidence>
<keyword evidence="9 11" id="KW-0472">Membrane</keyword>
<evidence type="ECO:0000256" key="2">
    <source>
        <dbReference type="ARBA" id="ARBA00005420"/>
    </source>
</evidence>
<dbReference type="Pfam" id="PF03982">
    <property type="entry name" value="DAGAT"/>
    <property type="match status" value="1"/>
</dbReference>
<evidence type="ECO:0000256" key="10">
    <source>
        <dbReference type="ARBA" id="ARBA00023315"/>
    </source>
</evidence>